<dbReference type="Proteomes" id="UP000733379">
    <property type="component" value="Unassembled WGS sequence"/>
</dbReference>
<name>A0ABS6BFV2_9NOCA</name>
<dbReference type="RefSeq" id="WP_215924231.1">
    <property type="nucleotide sequence ID" value="NZ_JAHKNI010000029.1"/>
</dbReference>
<dbReference type="EMBL" id="JAHKNI010000029">
    <property type="protein sequence ID" value="MBU3068084.1"/>
    <property type="molecule type" value="Genomic_DNA"/>
</dbReference>
<dbReference type="Pfam" id="PF10824">
    <property type="entry name" value="T7SS_ESX_EspC"/>
    <property type="match status" value="1"/>
</dbReference>
<dbReference type="InterPro" id="IPR022536">
    <property type="entry name" value="EspC"/>
</dbReference>
<evidence type="ECO:0000313" key="2">
    <source>
        <dbReference type="Proteomes" id="UP000733379"/>
    </source>
</evidence>
<reference evidence="1 2" key="1">
    <citation type="submission" date="2021-06" db="EMBL/GenBank/DDBJ databases">
        <title>Actinomycetes sequencing.</title>
        <authorList>
            <person name="Shan Q."/>
        </authorList>
    </citation>
    <scope>NUCLEOTIDE SEQUENCE [LARGE SCALE GENOMIC DNA]</scope>
    <source>
        <strain evidence="1 2">NEAU-G5</strain>
    </source>
</reference>
<protein>
    <recommendedName>
        <fullName evidence="3">ESX-1 secretion-associated protein</fullName>
    </recommendedName>
</protein>
<keyword evidence="2" id="KW-1185">Reference proteome</keyword>
<evidence type="ECO:0000313" key="1">
    <source>
        <dbReference type="EMBL" id="MBU3068084.1"/>
    </source>
</evidence>
<evidence type="ECO:0008006" key="3">
    <source>
        <dbReference type="Google" id="ProtNLM"/>
    </source>
</evidence>
<proteinExistence type="predicted"/>
<comment type="caution">
    <text evidence="1">The sequence shown here is derived from an EMBL/GenBank/DDBJ whole genome shotgun (WGS) entry which is preliminary data.</text>
</comment>
<organism evidence="1 2">
    <name type="scientific">Nocardia albiluteola</name>
    <dbReference type="NCBI Taxonomy" id="2842303"/>
    <lineage>
        <taxon>Bacteria</taxon>
        <taxon>Bacillati</taxon>
        <taxon>Actinomycetota</taxon>
        <taxon>Actinomycetes</taxon>
        <taxon>Mycobacteriales</taxon>
        <taxon>Nocardiaceae</taxon>
        <taxon>Nocardia</taxon>
    </lineage>
</organism>
<gene>
    <name evidence="1" type="ORF">KO481_42035</name>
</gene>
<sequence length="108" mass="11195">MADILHVRPGTFRQYGDISQTMAVTVGAVGAIDQAASVAAAVPVFGLIGQEFLASFAYAQANHCAAIADLVDNFTTTATAAHASAALYEQHEQHSVDTFAATTRIAGQ</sequence>
<accession>A0ABS6BFV2</accession>